<protein>
    <submittedName>
        <fullName evidence="7">4Fe-4S binding protein</fullName>
    </submittedName>
</protein>
<dbReference type="Gene3D" id="3.30.450.20">
    <property type="entry name" value="PAS domain"/>
    <property type="match status" value="1"/>
</dbReference>
<feature type="domain" description="4Fe-4S" evidence="6">
    <location>
        <begin position="346"/>
        <end position="407"/>
    </location>
</feature>
<keyword evidence="2" id="KW-0479">Metal-binding</keyword>
<dbReference type="InterPro" id="IPR017900">
    <property type="entry name" value="4Fe4S_Fe_S_CS"/>
</dbReference>
<dbReference type="PANTHER" id="PTHR11615">
    <property type="entry name" value="NITRATE, FORMATE, IRON DEHYDROGENASE"/>
    <property type="match status" value="1"/>
</dbReference>
<dbReference type="Gene3D" id="3.30.70.20">
    <property type="match status" value="1"/>
</dbReference>
<dbReference type="Pfam" id="PF00989">
    <property type="entry name" value="PAS"/>
    <property type="match status" value="1"/>
</dbReference>
<dbReference type="InterPro" id="IPR017896">
    <property type="entry name" value="4Fe4S_Fe-S-bd"/>
</dbReference>
<dbReference type="SUPFAM" id="SSF54862">
    <property type="entry name" value="4Fe-4S ferredoxins"/>
    <property type="match status" value="1"/>
</dbReference>
<evidence type="ECO:0000259" key="5">
    <source>
        <dbReference type="PROSITE" id="PS51379"/>
    </source>
</evidence>
<dbReference type="Pfam" id="PF04060">
    <property type="entry name" value="FeS"/>
    <property type="match status" value="1"/>
</dbReference>
<dbReference type="SUPFAM" id="SSF53920">
    <property type="entry name" value="Fe-only hydrogenase"/>
    <property type="match status" value="1"/>
</dbReference>
<dbReference type="Proteomes" id="UP000512167">
    <property type="component" value="Chromosome"/>
</dbReference>
<dbReference type="InterPro" id="IPR035965">
    <property type="entry name" value="PAS-like_dom_sf"/>
</dbReference>
<dbReference type="RefSeq" id="WP_312032487.1">
    <property type="nucleotide sequence ID" value="NZ_CP051151.1"/>
</dbReference>
<dbReference type="CDD" id="cd00130">
    <property type="entry name" value="PAS"/>
    <property type="match status" value="1"/>
</dbReference>
<organism evidence="7 8">
    <name type="scientific">Hujiaoplasma nucleasis</name>
    <dbReference type="NCBI Taxonomy" id="2725268"/>
    <lineage>
        <taxon>Bacteria</taxon>
        <taxon>Bacillati</taxon>
        <taxon>Mycoplasmatota</taxon>
        <taxon>Mollicutes</taxon>
        <taxon>Candidatus Izemoplasmatales</taxon>
        <taxon>Hujiaoplasmataceae</taxon>
        <taxon>Hujiaoplasma</taxon>
    </lineage>
</organism>
<dbReference type="Pfam" id="PF02906">
    <property type="entry name" value="Fe_hyd_lg_C"/>
    <property type="match status" value="2"/>
</dbReference>
<dbReference type="GO" id="GO:0046872">
    <property type="term" value="F:metal ion binding"/>
    <property type="evidence" value="ECO:0007669"/>
    <property type="project" value="UniProtKB-KW"/>
</dbReference>
<dbReference type="PROSITE" id="PS00198">
    <property type="entry name" value="4FE4S_FER_1"/>
    <property type="match status" value="1"/>
</dbReference>
<dbReference type="InterPro" id="IPR013767">
    <property type="entry name" value="PAS_fold"/>
</dbReference>
<evidence type="ECO:0000259" key="6">
    <source>
        <dbReference type="PROSITE" id="PS51656"/>
    </source>
</evidence>
<reference evidence="7 8" key="1">
    <citation type="submission" date="2020-04" db="EMBL/GenBank/DDBJ databases">
        <authorList>
            <person name="Zheng R.K."/>
            <person name="Sun C.M."/>
        </authorList>
    </citation>
    <scope>NUCLEOTIDE SEQUENCE [LARGE SCALE GENOMIC DNA]</scope>
    <source>
        <strain evidence="8">zrk29</strain>
    </source>
</reference>
<name>A0A7L6N1F6_9MOLU</name>
<dbReference type="EMBL" id="CP051151">
    <property type="protein sequence ID" value="QLY39993.1"/>
    <property type="molecule type" value="Genomic_DNA"/>
</dbReference>
<evidence type="ECO:0000313" key="8">
    <source>
        <dbReference type="Proteomes" id="UP000512167"/>
    </source>
</evidence>
<dbReference type="Pfam" id="PF13237">
    <property type="entry name" value="Fer4_10"/>
    <property type="match status" value="1"/>
</dbReference>
<evidence type="ECO:0000256" key="1">
    <source>
        <dbReference type="ARBA" id="ARBA00022485"/>
    </source>
</evidence>
<dbReference type="GO" id="GO:0051539">
    <property type="term" value="F:4 iron, 4 sulfur cluster binding"/>
    <property type="evidence" value="ECO:0007669"/>
    <property type="project" value="UniProtKB-KW"/>
</dbReference>
<dbReference type="KEGG" id="tbk:HF295_03615"/>
<evidence type="ECO:0000256" key="3">
    <source>
        <dbReference type="ARBA" id="ARBA00023004"/>
    </source>
</evidence>
<keyword evidence="1" id="KW-0004">4Fe-4S</keyword>
<dbReference type="GO" id="GO:0006355">
    <property type="term" value="P:regulation of DNA-templated transcription"/>
    <property type="evidence" value="ECO:0007669"/>
    <property type="project" value="InterPro"/>
</dbReference>
<keyword evidence="3" id="KW-0408">Iron</keyword>
<dbReference type="PROSITE" id="PS51656">
    <property type="entry name" value="4FE4S"/>
    <property type="match status" value="1"/>
</dbReference>
<dbReference type="InterPro" id="IPR009016">
    <property type="entry name" value="Fe_hydrogenase"/>
</dbReference>
<feature type="domain" description="4Fe-4S ferredoxin-type" evidence="5">
    <location>
        <begin position="3"/>
        <end position="30"/>
    </location>
</feature>
<sequence length="559" mass="64203">MNEYIILNKNQCKNCYKCIRNCPVKSIEFTTHQAKVVPGECILCGRCYVHCPQNAKEISSDLEKVKVLLQQKEKVIVSIAPSFIANYDGVDIDVLRELLIELGFYDVEETAIAAEWVKDSYQDYLEQYQPSILITSACHSVNLLIQKYYPDLLEYLVPVKSPMQAHGQDIKTRYQDAAVVFIGPCISKKDEADSYPGFIDAVLTFDELSMMIQEKGMSFNQYKNGDKDDEPFKSRFFPTNGGIIKSLNHYNDDIHYLSIDGVERCMATLDDIRKGNLTHCFIEMSACEGSCVGGPIMEKHHKTPLRDYLRIVDYAGEHNLGRKTSKSLTKYFMPITKKRNEPTIEEISSILKQMGKNNPMDELNCGSCGYNTCREKALAIHQGKADFTMCLPFLKERAESFFHNILDHTPSGIIVLNEQLEIQQFNKMAKRIFNIHHRRDILGEKIFNILNHKDLEDILHKHTQVNHKNVYLAEYKKTVKETIVYDDNYRITMIIIDDISQEIINRKNKVLMSKQTIEVTDQVVEKQMRIVQEIASLLGETAAETKIALTHLKEQILDE</sequence>
<keyword evidence="4" id="KW-0411">Iron-sulfur</keyword>
<evidence type="ECO:0000313" key="7">
    <source>
        <dbReference type="EMBL" id="QLY39993.1"/>
    </source>
</evidence>
<keyword evidence="8" id="KW-1185">Reference proteome</keyword>
<proteinExistence type="predicted"/>
<evidence type="ECO:0000256" key="2">
    <source>
        <dbReference type="ARBA" id="ARBA00022723"/>
    </source>
</evidence>
<dbReference type="Gene3D" id="1.10.15.40">
    <property type="entry name" value="Electron transport complex subunit B, putative Fe-S cluster"/>
    <property type="match status" value="1"/>
</dbReference>
<dbReference type="InterPro" id="IPR004108">
    <property type="entry name" value="Fe_hydrogenase_lsu_C"/>
</dbReference>
<accession>A0A7L6N1F6</accession>
<evidence type="ECO:0000256" key="4">
    <source>
        <dbReference type="ARBA" id="ARBA00023014"/>
    </source>
</evidence>
<dbReference type="PROSITE" id="PS51379">
    <property type="entry name" value="4FE4S_FER_2"/>
    <property type="match status" value="2"/>
</dbReference>
<feature type="domain" description="4Fe-4S ferredoxin-type" evidence="5">
    <location>
        <begin position="32"/>
        <end position="61"/>
    </location>
</feature>
<dbReference type="SMART" id="SM00091">
    <property type="entry name" value="PAS"/>
    <property type="match status" value="1"/>
</dbReference>
<dbReference type="Gene3D" id="3.40.950.10">
    <property type="entry name" value="Fe-only Hydrogenase (Larger Subunit), Chain L, domain 3"/>
    <property type="match status" value="1"/>
</dbReference>
<dbReference type="InterPro" id="IPR007202">
    <property type="entry name" value="4Fe-4S_dom"/>
</dbReference>
<gene>
    <name evidence="7" type="ORF">HF295_03615</name>
</gene>
<dbReference type="SUPFAM" id="SSF55785">
    <property type="entry name" value="PYP-like sensor domain (PAS domain)"/>
    <property type="match status" value="1"/>
</dbReference>
<dbReference type="InterPro" id="IPR050340">
    <property type="entry name" value="Cytosolic_Fe-S_CAF"/>
</dbReference>
<dbReference type="InterPro" id="IPR000014">
    <property type="entry name" value="PAS"/>
</dbReference>
<dbReference type="AlphaFoldDB" id="A0A7L6N1F6"/>